<dbReference type="GO" id="GO:0005524">
    <property type="term" value="F:ATP binding"/>
    <property type="evidence" value="ECO:0007669"/>
    <property type="project" value="UniProtKB-KW"/>
</dbReference>
<dbReference type="EMBL" id="CP097463">
    <property type="protein sequence ID" value="WAX55318.1"/>
    <property type="molecule type" value="Genomic_DNA"/>
</dbReference>
<evidence type="ECO:0000259" key="3">
    <source>
        <dbReference type="Pfam" id="PF13581"/>
    </source>
</evidence>
<reference evidence="4" key="1">
    <citation type="submission" date="2022-05" db="EMBL/GenBank/DDBJ databases">
        <title>Jatrophihabitans sp. SB3-54 whole genome sequence.</title>
        <authorList>
            <person name="Suh M.K."/>
            <person name="Eom M.K."/>
            <person name="Kim J.S."/>
            <person name="Kim H.S."/>
            <person name="Do H.E."/>
            <person name="Shin Y.K."/>
            <person name="Lee J.-S."/>
        </authorList>
    </citation>
    <scope>NUCLEOTIDE SEQUENCE</scope>
    <source>
        <strain evidence="4">SB3-54</strain>
    </source>
</reference>
<dbReference type="PANTHER" id="PTHR35526">
    <property type="entry name" value="ANTI-SIGMA-F FACTOR RSBW-RELATED"/>
    <property type="match status" value="1"/>
</dbReference>
<keyword evidence="4" id="KW-0547">Nucleotide-binding</keyword>
<keyword evidence="5" id="KW-1185">Reference proteome</keyword>
<dbReference type="Pfam" id="PF13581">
    <property type="entry name" value="HATPase_c_2"/>
    <property type="match status" value="1"/>
</dbReference>
<gene>
    <name evidence="4" type="ORF">M6B22_12250</name>
</gene>
<dbReference type="CDD" id="cd16936">
    <property type="entry name" value="HATPase_RsbW-like"/>
    <property type="match status" value="1"/>
</dbReference>
<keyword evidence="4" id="KW-0067">ATP-binding</keyword>
<keyword evidence="1" id="KW-0808">Transferase</keyword>
<dbReference type="Gene3D" id="3.30.565.10">
    <property type="entry name" value="Histidine kinase-like ATPase, C-terminal domain"/>
    <property type="match status" value="1"/>
</dbReference>
<dbReference type="RefSeq" id="WP_269441825.1">
    <property type="nucleotide sequence ID" value="NZ_CP097463.1"/>
</dbReference>
<sequence length="132" mass="14148">MSAIEVRHEPTSAGLVRRRVGADLAERGIEPESIDEVVLVLSELVGNAVRHTPRADDGPLAVRWELDPDGVTVEVTDASTEPPRPRTPGSTEPSGRGLQIVAAVSDDWGVVPLRSGKRVWAHVPVHRVASIS</sequence>
<dbReference type="InterPro" id="IPR003594">
    <property type="entry name" value="HATPase_dom"/>
</dbReference>
<dbReference type="InterPro" id="IPR050267">
    <property type="entry name" value="Anti-sigma-factor_SerPK"/>
</dbReference>
<dbReference type="Proteomes" id="UP001164693">
    <property type="component" value="Chromosome"/>
</dbReference>
<name>A0ABY7JUE3_9ACTN</name>
<dbReference type="PANTHER" id="PTHR35526:SF3">
    <property type="entry name" value="ANTI-SIGMA-F FACTOR RSBW"/>
    <property type="match status" value="1"/>
</dbReference>
<evidence type="ECO:0000256" key="1">
    <source>
        <dbReference type="ARBA" id="ARBA00022527"/>
    </source>
</evidence>
<proteinExistence type="predicted"/>
<dbReference type="InterPro" id="IPR036890">
    <property type="entry name" value="HATPase_C_sf"/>
</dbReference>
<dbReference type="SUPFAM" id="SSF55874">
    <property type="entry name" value="ATPase domain of HSP90 chaperone/DNA topoisomerase II/histidine kinase"/>
    <property type="match status" value="1"/>
</dbReference>
<evidence type="ECO:0000313" key="5">
    <source>
        <dbReference type="Proteomes" id="UP001164693"/>
    </source>
</evidence>
<keyword evidence="1" id="KW-0723">Serine/threonine-protein kinase</keyword>
<accession>A0ABY7JUE3</accession>
<keyword evidence="1" id="KW-0418">Kinase</keyword>
<evidence type="ECO:0000313" key="4">
    <source>
        <dbReference type="EMBL" id="WAX55318.1"/>
    </source>
</evidence>
<organism evidence="4 5">
    <name type="scientific">Jatrophihabitans cynanchi</name>
    <dbReference type="NCBI Taxonomy" id="2944128"/>
    <lineage>
        <taxon>Bacteria</taxon>
        <taxon>Bacillati</taxon>
        <taxon>Actinomycetota</taxon>
        <taxon>Actinomycetes</taxon>
        <taxon>Jatrophihabitantales</taxon>
        <taxon>Jatrophihabitantaceae</taxon>
        <taxon>Jatrophihabitans</taxon>
    </lineage>
</organism>
<feature type="region of interest" description="Disordered" evidence="2">
    <location>
        <begin position="75"/>
        <end position="96"/>
    </location>
</feature>
<evidence type="ECO:0000256" key="2">
    <source>
        <dbReference type="SAM" id="MobiDB-lite"/>
    </source>
</evidence>
<protein>
    <submittedName>
        <fullName evidence="4">ATP-binding protein</fullName>
    </submittedName>
</protein>
<feature type="domain" description="Histidine kinase/HSP90-like ATPase" evidence="3">
    <location>
        <begin position="8"/>
        <end position="110"/>
    </location>
</feature>